<feature type="region of interest" description="Disordered" evidence="2">
    <location>
        <begin position="1"/>
        <end position="29"/>
    </location>
</feature>
<dbReference type="EMBL" id="KD007252">
    <property type="protein sequence ID" value="EMS68374.1"/>
    <property type="molecule type" value="Genomic_DNA"/>
</dbReference>
<dbReference type="Pfam" id="PF00656">
    <property type="entry name" value="Peptidase_C14"/>
    <property type="match status" value="1"/>
</dbReference>
<sequence length="453" mass="49245">MADVAEDGSLDRSGVIVEGSRGLDGGHSEAQGRRVVTIWHENLSRVQTLRLRAKGVPGRSRGQGGPGHREQQVLTARVEIIQEPQPGRGAVETEPCPVPGGRAPEGRPPGTGEETRQPPRGHRPGPTQRPMQGEVNGGHEPRPDGENEAGDGDASHPDGEDEMTDLNSREMLARRAEEVGEETGNPGRREARRREGGDSPDFSRIGESRHPSIPWTEEEKDPNRWPTKDNIRLAMRWLVEGCTSGDSLVFHFSGHGVQKLDNNGDEVDGYDEALCPQDFEDRGVILDDEINETIVRPLGAGVKLHAIIDTCHSGTILDLPYLCRISRTGYWQWENHNRQPDAQKGTSGGLAISFSGCGDSQTSAESNTTAFLGSPSTGAMTYSFIKAVESEPGTTYGRLLSAMRATIRDNGGESGIPGPIGSFFRRVITFSNAQEPQLCASEAFDIYRKPFIL</sequence>
<evidence type="ECO:0000256" key="2">
    <source>
        <dbReference type="SAM" id="MobiDB-lite"/>
    </source>
</evidence>
<dbReference type="PANTHER" id="PTHR48104:SF37">
    <property type="entry name" value="PEPTIDASE C14 CASPASE DOMAIN-CONTAINING PROTEIN"/>
    <property type="match status" value="1"/>
</dbReference>
<organism evidence="4">
    <name type="scientific">Triticum urartu</name>
    <name type="common">Red wild einkorn</name>
    <name type="synonym">Crithodium urartu</name>
    <dbReference type="NCBI Taxonomy" id="4572"/>
    <lineage>
        <taxon>Eukaryota</taxon>
        <taxon>Viridiplantae</taxon>
        <taxon>Streptophyta</taxon>
        <taxon>Embryophyta</taxon>
        <taxon>Tracheophyta</taxon>
        <taxon>Spermatophyta</taxon>
        <taxon>Magnoliopsida</taxon>
        <taxon>Liliopsida</taxon>
        <taxon>Poales</taxon>
        <taxon>Poaceae</taxon>
        <taxon>BOP clade</taxon>
        <taxon>Pooideae</taxon>
        <taxon>Triticodae</taxon>
        <taxon>Triticeae</taxon>
        <taxon>Triticinae</taxon>
        <taxon>Triticum</taxon>
    </lineage>
</organism>
<dbReference type="PANTHER" id="PTHR48104">
    <property type="entry name" value="METACASPASE-4"/>
    <property type="match status" value="1"/>
</dbReference>
<feature type="compositionally biased region" description="Basic and acidic residues" evidence="2">
    <location>
        <begin position="187"/>
        <end position="197"/>
    </location>
</feature>
<feature type="region of interest" description="Disordered" evidence="2">
    <location>
        <begin position="176"/>
        <end position="226"/>
    </location>
</feature>
<reference evidence="4" key="1">
    <citation type="journal article" date="2013" name="Nature">
        <title>Draft genome of the wheat A-genome progenitor Triticum urartu.</title>
        <authorList>
            <person name="Ling H.Q."/>
            <person name="Zhao S."/>
            <person name="Liu D."/>
            <person name="Wang J."/>
            <person name="Sun H."/>
            <person name="Zhang C."/>
            <person name="Fan H."/>
            <person name="Li D."/>
            <person name="Dong L."/>
            <person name="Tao Y."/>
            <person name="Gao C."/>
            <person name="Wu H."/>
            <person name="Li Y."/>
            <person name="Cui Y."/>
            <person name="Guo X."/>
            <person name="Zheng S."/>
            <person name="Wang B."/>
            <person name="Yu K."/>
            <person name="Liang Q."/>
            <person name="Yang W."/>
            <person name="Lou X."/>
            <person name="Chen J."/>
            <person name="Feng M."/>
            <person name="Jian J."/>
            <person name="Zhang X."/>
            <person name="Luo G."/>
            <person name="Jiang Y."/>
            <person name="Liu J."/>
            <person name="Wang Z."/>
            <person name="Sha Y."/>
            <person name="Zhang B."/>
            <person name="Wu H."/>
            <person name="Tang D."/>
            <person name="Shen Q."/>
            <person name="Xue P."/>
            <person name="Zou S."/>
            <person name="Wang X."/>
            <person name="Liu X."/>
            <person name="Wang F."/>
            <person name="Yang Y."/>
            <person name="An X."/>
            <person name="Dong Z."/>
            <person name="Zhang K."/>
            <person name="Zhang X."/>
            <person name="Luo M.C."/>
            <person name="Dvorak J."/>
            <person name="Tong Y."/>
            <person name="Wang J."/>
            <person name="Yang H."/>
            <person name="Li Z."/>
            <person name="Wang D."/>
            <person name="Zhang A."/>
            <person name="Wang J."/>
        </authorList>
    </citation>
    <scope>NUCLEOTIDE SEQUENCE</scope>
</reference>
<dbReference type="Gene3D" id="3.40.50.12660">
    <property type="match status" value="1"/>
</dbReference>
<dbReference type="InterPro" id="IPR011600">
    <property type="entry name" value="Pept_C14_caspase"/>
</dbReference>
<name>M8B442_TRIUA</name>
<evidence type="ECO:0000256" key="1">
    <source>
        <dbReference type="ARBA" id="ARBA00009005"/>
    </source>
</evidence>
<gene>
    <name evidence="4" type="ORF">TRIUR3_09223</name>
</gene>
<dbReference type="eggNOG" id="KOG1546">
    <property type="taxonomic scope" value="Eukaryota"/>
</dbReference>
<feature type="domain" description="Peptidase C14 caspase" evidence="3">
    <location>
        <begin position="224"/>
        <end position="437"/>
    </location>
</feature>
<dbReference type="GO" id="GO:0004197">
    <property type="term" value="F:cysteine-type endopeptidase activity"/>
    <property type="evidence" value="ECO:0007669"/>
    <property type="project" value="InterPro"/>
</dbReference>
<dbReference type="InterPro" id="IPR050452">
    <property type="entry name" value="Metacaspase"/>
</dbReference>
<dbReference type="STRING" id="4572.M8B442"/>
<evidence type="ECO:0000313" key="4">
    <source>
        <dbReference type="EMBL" id="EMS68374.1"/>
    </source>
</evidence>
<dbReference type="GO" id="GO:0006508">
    <property type="term" value="P:proteolysis"/>
    <property type="evidence" value="ECO:0007669"/>
    <property type="project" value="InterPro"/>
</dbReference>
<dbReference type="AlphaFoldDB" id="M8B442"/>
<evidence type="ECO:0000259" key="3">
    <source>
        <dbReference type="Pfam" id="PF00656"/>
    </source>
</evidence>
<proteinExistence type="inferred from homology"/>
<accession>M8B442</accession>
<comment type="similarity">
    <text evidence="1">Belongs to the peptidase C14B family.</text>
</comment>
<dbReference type="GO" id="GO:0005737">
    <property type="term" value="C:cytoplasm"/>
    <property type="evidence" value="ECO:0007669"/>
    <property type="project" value="TreeGrafter"/>
</dbReference>
<feature type="region of interest" description="Disordered" evidence="2">
    <location>
        <begin position="51"/>
        <end position="163"/>
    </location>
</feature>
<protein>
    <submittedName>
        <fullName evidence="4">Metacaspase-1</fullName>
    </submittedName>
</protein>